<evidence type="ECO:0000313" key="1">
    <source>
        <dbReference type="EMBL" id="AFK67410.1"/>
    </source>
</evidence>
<accession>I3UPI9</accession>
<dbReference type="AlphaFoldDB" id="I3UPI9"/>
<dbReference type="HOGENOM" id="CLU_3102801_0_0_6"/>
<dbReference type="EMBL" id="CP003588">
    <property type="protein sequence ID" value="AFK67410.1"/>
    <property type="molecule type" value="Genomic_DNA"/>
</dbReference>
<reference evidence="1 2" key="1">
    <citation type="journal article" date="2012" name="J. Bacteriol.">
        <title>Complete Genome Sequence of the Naphthalene-Degrading Pseudomonas putida Strain ND6.</title>
        <authorList>
            <person name="Li S."/>
            <person name="Zhao H."/>
            <person name="Li Y."/>
            <person name="Niu S."/>
            <person name="Cai B."/>
        </authorList>
    </citation>
    <scope>NUCLEOTIDE SEQUENCE [LARGE SCALE GENOMIC DNA]</scope>
    <source>
        <strain evidence="1 2">ND6</strain>
    </source>
</reference>
<evidence type="ECO:0000313" key="2">
    <source>
        <dbReference type="Proteomes" id="UP000005268"/>
    </source>
</evidence>
<dbReference type="Proteomes" id="UP000005268">
    <property type="component" value="Chromosome"/>
</dbReference>
<dbReference type="KEGG" id="ppi:YSA_01163"/>
<gene>
    <name evidence="1" type="ORF">YSA_01163</name>
</gene>
<organism evidence="1 2">
    <name type="scientific">Pseudomonas putida ND6</name>
    <dbReference type="NCBI Taxonomy" id="231023"/>
    <lineage>
        <taxon>Bacteria</taxon>
        <taxon>Pseudomonadati</taxon>
        <taxon>Pseudomonadota</taxon>
        <taxon>Gammaproteobacteria</taxon>
        <taxon>Pseudomonadales</taxon>
        <taxon>Pseudomonadaceae</taxon>
        <taxon>Pseudomonas</taxon>
    </lineage>
</organism>
<proteinExistence type="predicted"/>
<evidence type="ECO:0008006" key="3">
    <source>
        <dbReference type="Google" id="ProtNLM"/>
    </source>
</evidence>
<name>I3UPI9_PSEPU</name>
<sequence>MSTPFKSLRQKLTKRALQVKDKMNIVDNRLIANYHHYNAVRSRTAGVKTSA</sequence>
<protein>
    <recommendedName>
        <fullName evidence="3">Transposase</fullName>
    </recommendedName>
</protein>